<organism evidence="1 2">
    <name type="scientific">Paludibacterium purpuratum</name>
    <dbReference type="NCBI Taxonomy" id="1144873"/>
    <lineage>
        <taxon>Bacteria</taxon>
        <taxon>Pseudomonadati</taxon>
        <taxon>Pseudomonadota</taxon>
        <taxon>Betaproteobacteria</taxon>
        <taxon>Neisseriales</taxon>
        <taxon>Chromobacteriaceae</taxon>
        <taxon>Paludibacterium</taxon>
    </lineage>
</organism>
<dbReference type="EMBL" id="SNZP01000020">
    <property type="protein sequence ID" value="TDR71087.1"/>
    <property type="molecule type" value="Genomic_DNA"/>
</dbReference>
<evidence type="ECO:0000313" key="1">
    <source>
        <dbReference type="EMBL" id="TDR71087.1"/>
    </source>
</evidence>
<reference evidence="1 2" key="1">
    <citation type="submission" date="2019-03" db="EMBL/GenBank/DDBJ databases">
        <title>Genomic Encyclopedia of Type Strains, Phase III (KMG-III): the genomes of soil and plant-associated and newly described type strains.</title>
        <authorList>
            <person name="Whitman W."/>
        </authorList>
    </citation>
    <scope>NUCLEOTIDE SEQUENCE [LARGE SCALE GENOMIC DNA]</scope>
    <source>
        <strain evidence="1 2">CECT 8976</strain>
    </source>
</reference>
<dbReference type="AlphaFoldDB" id="A0A4R7AX89"/>
<sequence length="278" mass="30489">MTRIPLLLAAAVLAACSTMPTPTERRAAADQLARAKNWEIRYIDAGRFRLAAWRPAPMPNNVRLTIYIEGDGFAWASPSQPAIDPTPLDPIALKLALAQPNGNVAYLARPCQFIDAEATHCAVAYWTDRRFSEEVVAATDRAIGVLKQEAGATDLTLVGYSGGGAIAALVAARRNDVDRLVTVAGNLDHSAWTAQHRVQPLEGSLNPVDEVAALQRVRQWHFVGAQDTIVPPDLVTAFVARFPPGRRPTVIIEPLFDHRCCWAAQWSSLWPRLDFDRP</sequence>
<gene>
    <name evidence="1" type="ORF">DFP86_12042</name>
</gene>
<dbReference type="RefSeq" id="WP_208108398.1">
    <property type="nucleotide sequence ID" value="NZ_SNZP01000020.1"/>
</dbReference>
<keyword evidence="2" id="KW-1185">Reference proteome</keyword>
<evidence type="ECO:0008006" key="3">
    <source>
        <dbReference type="Google" id="ProtNLM"/>
    </source>
</evidence>
<dbReference type="PROSITE" id="PS51257">
    <property type="entry name" value="PROKAR_LIPOPROTEIN"/>
    <property type="match status" value="1"/>
</dbReference>
<protein>
    <recommendedName>
        <fullName evidence="3">Alpha/beta hydrolase</fullName>
    </recommendedName>
</protein>
<comment type="caution">
    <text evidence="1">The sequence shown here is derived from an EMBL/GenBank/DDBJ whole genome shotgun (WGS) entry which is preliminary data.</text>
</comment>
<dbReference type="Proteomes" id="UP000295611">
    <property type="component" value="Unassembled WGS sequence"/>
</dbReference>
<dbReference type="SUPFAM" id="SSF53474">
    <property type="entry name" value="alpha/beta-Hydrolases"/>
    <property type="match status" value="1"/>
</dbReference>
<accession>A0A4R7AX89</accession>
<proteinExistence type="predicted"/>
<evidence type="ECO:0000313" key="2">
    <source>
        <dbReference type="Proteomes" id="UP000295611"/>
    </source>
</evidence>
<dbReference type="Gene3D" id="3.40.50.1820">
    <property type="entry name" value="alpha/beta hydrolase"/>
    <property type="match status" value="1"/>
</dbReference>
<dbReference type="InterPro" id="IPR029058">
    <property type="entry name" value="AB_hydrolase_fold"/>
</dbReference>
<name>A0A4R7AX89_9NEIS</name>